<organism evidence="8 9">
    <name type="scientific">Endozoicomonas numazuensis</name>
    <dbReference type="NCBI Taxonomy" id="1137799"/>
    <lineage>
        <taxon>Bacteria</taxon>
        <taxon>Pseudomonadati</taxon>
        <taxon>Pseudomonadota</taxon>
        <taxon>Gammaproteobacteria</taxon>
        <taxon>Oceanospirillales</taxon>
        <taxon>Endozoicomonadaceae</taxon>
        <taxon>Endozoicomonas</taxon>
    </lineage>
</organism>
<dbReference type="Gene3D" id="3.90.580.10">
    <property type="entry name" value="Zinc finger, CHC2-type domain"/>
    <property type="match status" value="1"/>
</dbReference>
<evidence type="ECO:0000259" key="7">
    <source>
        <dbReference type="PROSITE" id="PS50880"/>
    </source>
</evidence>
<comment type="caution">
    <text evidence="8">The sequence shown here is derived from an EMBL/GenBank/DDBJ whole genome shotgun (WGS) entry which is preliminary data.</text>
</comment>
<evidence type="ECO:0000256" key="5">
    <source>
        <dbReference type="ARBA" id="ARBA00022705"/>
    </source>
</evidence>
<dbReference type="STRING" id="1137799.GZ78_14900"/>
<keyword evidence="6" id="KW-0804">Transcription</keyword>
<dbReference type="InterPro" id="IPR036977">
    <property type="entry name" value="DNA_primase_Znf_CHC2"/>
</dbReference>
<dbReference type="InterPro" id="IPR006171">
    <property type="entry name" value="TOPRIM_dom"/>
</dbReference>
<evidence type="ECO:0000313" key="8">
    <source>
        <dbReference type="EMBL" id="KEQ17147.1"/>
    </source>
</evidence>
<keyword evidence="3" id="KW-0808">Transferase</keyword>
<sequence length="313" mass="34823">MKNKWLDFNDAPEQGTIQKLDAEDVKRRIQERMPEYLAWLFPNGKKRGQKFVLGNVQGKKGKSLEVELGSGLWHDFESGEGGDIISLTAEHQKLDAQRDFPEIIQFMADWLGMPSFTPPATANHQEEYEDLGHHTGKWDYQDAEGNLIACVYRYDTSDGKEFRPWDVKTRKTKTPNPRPLYNQPGIKLADEVLLVEGEKAAQALIDSGYCATTAMNGAKAPTDKTDWSPLKGKRVTLWPDNDDAGLEYAFSAAKAIADAGALSVVILKPPADKPGKWDAADAAQESFDIDHWLASTERKTIKSAAVRLECASL</sequence>
<keyword evidence="2" id="KW-0639">Primosome</keyword>
<dbReference type="GO" id="GO:0016779">
    <property type="term" value="F:nucleotidyltransferase activity"/>
    <property type="evidence" value="ECO:0007669"/>
    <property type="project" value="UniProtKB-KW"/>
</dbReference>
<dbReference type="GO" id="GO:0003677">
    <property type="term" value="F:DNA binding"/>
    <property type="evidence" value="ECO:0007669"/>
    <property type="project" value="InterPro"/>
</dbReference>
<proteinExistence type="predicted"/>
<name>A0A081NFC4_9GAMM</name>
<dbReference type="AlphaFoldDB" id="A0A081NFC4"/>
<evidence type="ECO:0000256" key="6">
    <source>
        <dbReference type="ARBA" id="ARBA00023163"/>
    </source>
</evidence>
<feature type="domain" description="Toprim" evidence="7">
    <location>
        <begin position="190"/>
        <end position="270"/>
    </location>
</feature>
<dbReference type="GO" id="GO:0008270">
    <property type="term" value="F:zinc ion binding"/>
    <property type="evidence" value="ECO:0007669"/>
    <property type="project" value="InterPro"/>
</dbReference>
<evidence type="ECO:0000256" key="3">
    <source>
        <dbReference type="ARBA" id="ARBA00022679"/>
    </source>
</evidence>
<dbReference type="PROSITE" id="PS50880">
    <property type="entry name" value="TOPRIM"/>
    <property type="match status" value="1"/>
</dbReference>
<keyword evidence="1" id="KW-0240">DNA-directed RNA polymerase</keyword>
<dbReference type="eggNOG" id="COG1066">
    <property type="taxonomic scope" value="Bacteria"/>
</dbReference>
<dbReference type="Proteomes" id="UP000028073">
    <property type="component" value="Unassembled WGS sequence"/>
</dbReference>
<reference evidence="8 9" key="1">
    <citation type="submission" date="2014-06" db="EMBL/GenBank/DDBJ databases">
        <title>Whole Genome Sequences of Three Symbiotic Endozoicomonas Bacteria.</title>
        <authorList>
            <person name="Neave M.J."/>
            <person name="Apprill A."/>
            <person name="Voolstra C.R."/>
        </authorList>
    </citation>
    <scope>NUCLEOTIDE SEQUENCE [LARGE SCALE GENOMIC DNA]</scope>
    <source>
        <strain evidence="8 9">DSM 25634</strain>
    </source>
</reference>
<dbReference type="SUPFAM" id="SSF56731">
    <property type="entry name" value="DNA primase core"/>
    <property type="match status" value="1"/>
</dbReference>
<accession>A0A081NFC4</accession>
<dbReference type="InterPro" id="IPR034154">
    <property type="entry name" value="TOPRIM_DnaG/twinkle"/>
</dbReference>
<evidence type="ECO:0000256" key="1">
    <source>
        <dbReference type="ARBA" id="ARBA00022478"/>
    </source>
</evidence>
<dbReference type="SUPFAM" id="SSF57783">
    <property type="entry name" value="Zinc beta-ribbon"/>
    <property type="match status" value="1"/>
</dbReference>
<dbReference type="RefSeq" id="WP_201772713.1">
    <property type="nucleotide sequence ID" value="NZ_JOKH01000003.1"/>
</dbReference>
<dbReference type="CDD" id="cd01029">
    <property type="entry name" value="TOPRIM_primases"/>
    <property type="match status" value="1"/>
</dbReference>
<protein>
    <recommendedName>
        <fullName evidence="7">Toprim domain-containing protein</fullName>
    </recommendedName>
</protein>
<evidence type="ECO:0000256" key="4">
    <source>
        <dbReference type="ARBA" id="ARBA00022695"/>
    </source>
</evidence>
<gene>
    <name evidence="8" type="ORF">GZ78_14900</name>
</gene>
<keyword evidence="4" id="KW-0548">Nucleotidyltransferase</keyword>
<dbReference type="GO" id="GO:1990077">
    <property type="term" value="C:primosome complex"/>
    <property type="evidence" value="ECO:0007669"/>
    <property type="project" value="UniProtKB-KW"/>
</dbReference>
<dbReference type="Gene3D" id="3.40.1360.10">
    <property type="match status" value="1"/>
</dbReference>
<evidence type="ECO:0000313" key="9">
    <source>
        <dbReference type="Proteomes" id="UP000028073"/>
    </source>
</evidence>
<dbReference type="EMBL" id="JOKH01000003">
    <property type="protein sequence ID" value="KEQ17147.1"/>
    <property type="molecule type" value="Genomic_DNA"/>
</dbReference>
<dbReference type="GO" id="GO:0006269">
    <property type="term" value="P:DNA replication, synthesis of primer"/>
    <property type="evidence" value="ECO:0007669"/>
    <property type="project" value="UniProtKB-KW"/>
</dbReference>
<keyword evidence="9" id="KW-1185">Reference proteome</keyword>
<keyword evidence="5" id="KW-0235">DNA replication</keyword>
<evidence type="ECO:0000256" key="2">
    <source>
        <dbReference type="ARBA" id="ARBA00022515"/>
    </source>
</evidence>
<dbReference type="GO" id="GO:0000428">
    <property type="term" value="C:DNA-directed RNA polymerase complex"/>
    <property type="evidence" value="ECO:0007669"/>
    <property type="project" value="UniProtKB-KW"/>
</dbReference>
<dbReference type="Pfam" id="PF01751">
    <property type="entry name" value="Toprim"/>
    <property type="match status" value="1"/>
</dbReference>